<evidence type="ECO:0000313" key="2">
    <source>
        <dbReference type="EMBL" id="KAK4463918.1"/>
    </source>
</evidence>
<sequence length="712" mass="77563">MGSTTFEMPHLAPPPKGHHHIPHHNSACPSSMPASDRFRPALPERLPLTERPPPNVHVYHFDSSTYAHAQPSARPSRPQVPSNGPSNPISSTAAPAQPAPQRQPSSSQQPTRYPTPAADKSLIFHSMEVPECISPRGGNLAHFMAEVTSFLWFESPSTIDAAEKMRSHPPSNPIPRLAPNAISPAAFKNWASSVVSTTQIARNVVILSLLYIYRLKKRMSNIRGLLGSEYRLLTVAMMLGNKFLDDNTYTNKTWADVTGLGVGDIHLMEVEFLGNVRYNLLVSAKQWQEWLGKLASIREYMDLAQRSPSPSPSPLLIPSPARPTLDRSFGSSFSSALDASNVYAPQQARSKHSPSFGPYPGANGVTSWPSPFPANTAISPLALKPEHHLQRKRSFPEDDPAEPPAKRVGRVGPEQSMPQYPQHQHQHQPQQAQPQSGLSRMAATMPNLTVNTNNTSHPAAAIGTTQSFVQSVYAPAQASPLSLPPLVSGARAMSTVYPPTASAVTTYAPPQSVTATCGSSMASTPQTVTPTASFPPMSYGTPTKRLSPQHALASNTPYPGSSPLVDSYGHHAGTPVGNLGSTSGVHTPISHSPSIYLQHRNSPYKPIRGVNTLLIPPPAAFLSQYHFSNTLTPSHLHYQPIGRRNEYRTGIVPEYTMSHQGEQHNGLPSVQYQQQQQQQVLPNPNQNRGSQQPYMTSNGRPEQQLAYQQPQY</sequence>
<dbReference type="AlphaFoldDB" id="A0AAV9HWP2"/>
<reference evidence="2" key="1">
    <citation type="journal article" date="2023" name="Mol. Phylogenet. Evol.">
        <title>Genome-scale phylogeny and comparative genomics of the fungal order Sordariales.</title>
        <authorList>
            <person name="Hensen N."/>
            <person name="Bonometti L."/>
            <person name="Westerberg I."/>
            <person name="Brannstrom I.O."/>
            <person name="Guillou S."/>
            <person name="Cros-Aarteil S."/>
            <person name="Calhoun S."/>
            <person name="Haridas S."/>
            <person name="Kuo A."/>
            <person name="Mondo S."/>
            <person name="Pangilinan J."/>
            <person name="Riley R."/>
            <person name="LaButti K."/>
            <person name="Andreopoulos B."/>
            <person name="Lipzen A."/>
            <person name="Chen C."/>
            <person name="Yan M."/>
            <person name="Daum C."/>
            <person name="Ng V."/>
            <person name="Clum A."/>
            <person name="Steindorff A."/>
            <person name="Ohm R.A."/>
            <person name="Martin F."/>
            <person name="Silar P."/>
            <person name="Natvig D.O."/>
            <person name="Lalanne C."/>
            <person name="Gautier V."/>
            <person name="Ament-Velasquez S.L."/>
            <person name="Kruys A."/>
            <person name="Hutchinson M.I."/>
            <person name="Powell A.J."/>
            <person name="Barry K."/>
            <person name="Miller A.N."/>
            <person name="Grigoriev I.V."/>
            <person name="Debuchy R."/>
            <person name="Gladieux P."/>
            <person name="Hiltunen Thoren M."/>
            <person name="Johannesson H."/>
        </authorList>
    </citation>
    <scope>NUCLEOTIDE SEQUENCE</scope>
    <source>
        <strain evidence="2">PSN324</strain>
    </source>
</reference>
<proteinExistence type="predicted"/>
<feature type="compositionally biased region" description="Low complexity" evidence="1">
    <location>
        <begin position="90"/>
        <end position="112"/>
    </location>
</feature>
<dbReference type="GO" id="GO:0019901">
    <property type="term" value="F:protein kinase binding"/>
    <property type="evidence" value="ECO:0007669"/>
    <property type="project" value="InterPro"/>
</dbReference>
<feature type="region of interest" description="Disordered" evidence="1">
    <location>
        <begin position="66"/>
        <end position="116"/>
    </location>
</feature>
<feature type="region of interest" description="Disordered" evidence="1">
    <location>
        <begin position="675"/>
        <end position="712"/>
    </location>
</feature>
<name>A0AAV9HWP2_9PEZI</name>
<gene>
    <name evidence="2" type="ORF">QBC42DRAFT_57458</name>
</gene>
<feature type="compositionally biased region" description="Low complexity" evidence="1">
    <location>
        <begin position="418"/>
        <end position="435"/>
    </location>
</feature>
<dbReference type="InterPro" id="IPR013922">
    <property type="entry name" value="Cyclin_PHO80-like"/>
</dbReference>
<comment type="caution">
    <text evidence="2">The sequence shown here is derived from an EMBL/GenBank/DDBJ whole genome shotgun (WGS) entry which is preliminary data.</text>
</comment>
<reference evidence="2" key="2">
    <citation type="submission" date="2023-06" db="EMBL/GenBank/DDBJ databases">
        <authorList>
            <consortium name="Lawrence Berkeley National Laboratory"/>
            <person name="Mondo S.J."/>
            <person name="Hensen N."/>
            <person name="Bonometti L."/>
            <person name="Westerberg I."/>
            <person name="Brannstrom I.O."/>
            <person name="Guillou S."/>
            <person name="Cros-Aarteil S."/>
            <person name="Calhoun S."/>
            <person name="Haridas S."/>
            <person name="Kuo A."/>
            <person name="Pangilinan J."/>
            <person name="Riley R."/>
            <person name="Labutti K."/>
            <person name="Andreopoulos B."/>
            <person name="Lipzen A."/>
            <person name="Chen C."/>
            <person name="Yanf M."/>
            <person name="Daum C."/>
            <person name="Ng V."/>
            <person name="Clum A."/>
            <person name="Steindorff A."/>
            <person name="Ohm R."/>
            <person name="Martin F."/>
            <person name="Silar P."/>
            <person name="Natvig D."/>
            <person name="Lalanne C."/>
            <person name="Gautier V."/>
            <person name="Ament-Velasquez S.L."/>
            <person name="Kruys A."/>
            <person name="Hutchinson M.I."/>
            <person name="Powell A.J."/>
            <person name="Barry K."/>
            <person name="Miller A.N."/>
            <person name="Grigoriev I.V."/>
            <person name="Debuchy R."/>
            <person name="Gladieux P."/>
            <person name="Thoren M.H."/>
            <person name="Johannesson H."/>
        </authorList>
    </citation>
    <scope>NUCLEOTIDE SEQUENCE</scope>
    <source>
        <strain evidence="2">PSN324</strain>
    </source>
</reference>
<evidence type="ECO:0000256" key="1">
    <source>
        <dbReference type="SAM" id="MobiDB-lite"/>
    </source>
</evidence>
<feature type="compositionally biased region" description="Polar residues" evidence="1">
    <location>
        <begin position="79"/>
        <end position="89"/>
    </location>
</feature>
<protein>
    <submittedName>
        <fullName evidence="2">Uncharacterized protein</fullName>
    </submittedName>
</protein>
<dbReference type="GO" id="GO:0016538">
    <property type="term" value="F:cyclin-dependent protein serine/threonine kinase regulator activity"/>
    <property type="evidence" value="ECO:0007669"/>
    <property type="project" value="TreeGrafter"/>
</dbReference>
<feature type="region of interest" description="Disordered" evidence="1">
    <location>
        <begin position="1"/>
        <end position="38"/>
    </location>
</feature>
<dbReference type="PANTHER" id="PTHR15615:SF118">
    <property type="entry name" value="CYCLIN, HYPOTHETICAL (EUROFUNG)"/>
    <property type="match status" value="1"/>
</dbReference>
<dbReference type="GO" id="GO:0000307">
    <property type="term" value="C:cyclin-dependent protein kinase holoenzyme complex"/>
    <property type="evidence" value="ECO:0007669"/>
    <property type="project" value="TreeGrafter"/>
</dbReference>
<dbReference type="Proteomes" id="UP001321749">
    <property type="component" value="Unassembled WGS sequence"/>
</dbReference>
<dbReference type="Gene3D" id="1.10.472.10">
    <property type="entry name" value="Cyclin-like"/>
    <property type="match status" value="1"/>
</dbReference>
<feature type="region of interest" description="Disordered" evidence="1">
    <location>
        <begin position="388"/>
        <end position="438"/>
    </location>
</feature>
<organism evidence="2 3">
    <name type="scientific">Cladorrhinum samala</name>
    <dbReference type="NCBI Taxonomy" id="585594"/>
    <lineage>
        <taxon>Eukaryota</taxon>
        <taxon>Fungi</taxon>
        <taxon>Dikarya</taxon>
        <taxon>Ascomycota</taxon>
        <taxon>Pezizomycotina</taxon>
        <taxon>Sordariomycetes</taxon>
        <taxon>Sordariomycetidae</taxon>
        <taxon>Sordariales</taxon>
        <taxon>Podosporaceae</taxon>
        <taxon>Cladorrhinum</taxon>
    </lineage>
</organism>
<dbReference type="EMBL" id="MU864954">
    <property type="protein sequence ID" value="KAK4463918.1"/>
    <property type="molecule type" value="Genomic_DNA"/>
</dbReference>
<evidence type="ECO:0000313" key="3">
    <source>
        <dbReference type="Proteomes" id="UP001321749"/>
    </source>
</evidence>
<keyword evidence="3" id="KW-1185">Reference proteome</keyword>
<feature type="compositionally biased region" description="Polar residues" evidence="1">
    <location>
        <begin position="680"/>
        <end position="712"/>
    </location>
</feature>
<dbReference type="Pfam" id="PF08613">
    <property type="entry name" value="Cyclin"/>
    <property type="match status" value="1"/>
</dbReference>
<dbReference type="CDD" id="cd20557">
    <property type="entry name" value="CYCLIN_ScPCL1-like"/>
    <property type="match status" value="1"/>
</dbReference>
<dbReference type="PANTHER" id="PTHR15615">
    <property type="match status" value="1"/>
</dbReference>
<dbReference type="GO" id="GO:0005634">
    <property type="term" value="C:nucleus"/>
    <property type="evidence" value="ECO:0007669"/>
    <property type="project" value="TreeGrafter"/>
</dbReference>
<accession>A0AAV9HWP2</accession>